<dbReference type="Proteomes" id="UP000218615">
    <property type="component" value="Unassembled WGS sequence"/>
</dbReference>
<protein>
    <submittedName>
        <fullName evidence="4">50S ribosomal protein L30e</fullName>
    </submittedName>
</protein>
<dbReference type="RefSeq" id="WP_096206411.1">
    <property type="nucleotide sequence ID" value="NZ_FZMP01000196.1"/>
</dbReference>
<evidence type="ECO:0000256" key="1">
    <source>
        <dbReference type="ARBA" id="ARBA00022980"/>
    </source>
</evidence>
<dbReference type="InterPro" id="IPR004038">
    <property type="entry name" value="Ribosomal_eL8/eL30/eS12/Gad45"/>
</dbReference>
<dbReference type="GO" id="GO:1990904">
    <property type="term" value="C:ribonucleoprotein complex"/>
    <property type="evidence" value="ECO:0007669"/>
    <property type="project" value="UniProtKB-KW"/>
</dbReference>
<proteinExistence type="predicted"/>
<accession>A0A284VRE7</accession>
<reference evidence="5" key="1">
    <citation type="submission" date="2017-06" db="EMBL/GenBank/DDBJ databases">
        <authorList>
            <person name="Cremers G."/>
        </authorList>
    </citation>
    <scope>NUCLEOTIDE SEQUENCE [LARGE SCALE GENOMIC DNA]</scope>
</reference>
<evidence type="ECO:0000313" key="4">
    <source>
        <dbReference type="EMBL" id="SNQ61767.1"/>
    </source>
</evidence>
<dbReference type="OrthoDB" id="10759at2157"/>
<feature type="domain" description="Ribosomal protein eL8/eL30/eS12/Gadd45" evidence="3">
    <location>
        <begin position="4"/>
        <end position="90"/>
    </location>
</feature>
<keyword evidence="2" id="KW-0687">Ribonucleoprotein</keyword>
<dbReference type="Gene3D" id="3.30.1330.30">
    <property type="match status" value="1"/>
</dbReference>
<organism evidence="4 5">
    <name type="scientific">Candidatus Methanoperedens nitratireducens</name>
    <dbReference type="NCBI Taxonomy" id="1392998"/>
    <lineage>
        <taxon>Archaea</taxon>
        <taxon>Methanobacteriati</taxon>
        <taxon>Methanobacteriota</taxon>
        <taxon>Stenosarchaea group</taxon>
        <taxon>Methanomicrobia</taxon>
        <taxon>Methanosarcinales</taxon>
        <taxon>ANME-2 cluster</taxon>
        <taxon>Candidatus Methanoperedentaceae</taxon>
        <taxon>Candidatus Methanoperedens</taxon>
    </lineage>
</organism>
<dbReference type="SUPFAM" id="SSF55315">
    <property type="entry name" value="L30e-like"/>
    <property type="match status" value="1"/>
</dbReference>
<dbReference type="GO" id="GO:0005840">
    <property type="term" value="C:ribosome"/>
    <property type="evidence" value="ECO:0007669"/>
    <property type="project" value="UniProtKB-KW"/>
</dbReference>
<dbReference type="InterPro" id="IPR029064">
    <property type="entry name" value="Ribosomal_eL30-like_sf"/>
</dbReference>
<dbReference type="GO" id="GO:0003723">
    <property type="term" value="F:RNA binding"/>
    <property type="evidence" value="ECO:0007669"/>
    <property type="project" value="InterPro"/>
</dbReference>
<dbReference type="AlphaFoldDB" id="A0A284VRE7"/>
<sequence length="97" mass="10136">METDISKVLRSTISTGKVLIGARQTIDAVKNGEAQVVVVSSNCMEQTLNELKGVPVIKYPGAGVDLGVACGKPYPITTLAVLEPGESEILSFGSTNE</sequence>
<dbReference type="Pfam" id="PF01248">
    <property type="entry name" value="Ribosomal_L7Ae"/>
    <property type="match status" value="1"/>
</dbReference>
<gene>
    <name evidence="4" type="primary">rpl30e</name>
    <name evidence="4" type="ORF">MNV_50026</name>
</gene>
<dbReference type="STRING" id="1392998.ANME2D_01169"/>
<dbReference type="NCBIfam" id="NF002172">
    <property type="entry name" value="PRK01018.1"/>
    <property type="match status" value="1"/>
</dbReference>
<keyword evidence="5" id="KW-1185">Reference proteome</keyword>
<name>A0A284VRE7_9EURY</name>
<evidence type="ECO:0000259" key="3">
    <source>
        <dbReference type="Pfam" id="PF01248"/>
    </source>
</evidence>
<evidence type="ECO:0000256" key="2">
    <source>
        <dbReference type="ARBA" id="ARBA00023274"/>
    </source>
</evidence>
<keyword evidence="1 4" id="KW-0689">Ribosomal protein</keyword>
<evidence type="ECO:0000313" key="5">
    <source>
        <dbReference type="Proteomes" id="UP000218615"/>
    </source>
</evidence>
<dbReference type="EMBL" id="FZMP01000196">
    <property type="protein sequence ID" value="SNQ61767.1"/>
    <property type="molecule type" value="Genomic_DNA"/>
</dbReference>
<dbReference type="InterPro" id="IPR039109">
    <property type="entry name" value="Ribosomal_eL30-like"/>
</dbReference>
<dbReference type="PANTHER" id="PTHR11449">
    <property type="entry name" value="RIBOSOMAL PROTEIN L30"/>
    <property type="match status" value="1"/>
</dbReference>